<comment type="caution">
    <text evidence="4">The sequence shown here is derived from an EMBL/GenBank/DDBJ whole genome shotgun (WGS) entry which is preliminary data.</text>
</comment>
<accession>A0A0R2X8P1</accession>
<gene>
    <name evidence="4" type="ORF">ABS32_04210</name>
</gene>
<dbReference type="PANTHER" id="PTHR43584:SF8">
    <property type="entry name" value="N-ACETYLMURAMATE ALPHA-1-PHOSPHATE URIDYLYLTRANSFERASE"/>
    <property type="match status" value="1"/>
</dbReference>
<keyword evidence="1" id="KW-0808">Transferase</keyword>
<dbReference type="CDD" id="cd05636">
    <property type="entry name" value="LbH_G1P_TT_C_like"/>
    <property type="match status" value="1"/>
</dbReference>
<proteinExistence type="predicted"/>
<dbReference type="InterPro" id="IPR056729">
    <property type="entry name" value="GMPPB_C"/>
</dbReference>
<dbReference type="Gene3D" id="2.160.10.10">
    <property type="entry name" value="Hexapeptide repeat proteins"/>
    <property type="match status" value="1"/>
</dbReference>
<organism evidence="4 5">
    <name type="scientific">Verrucomicrobia subdivision 6 bacterium BACL9 MAG-120820-bin42</name>
    <dbReference type="NCBI Taxonomy" id="1655634"/>
    <lineage>
        <taxon>Bacteria</taxon>
        <taxon>Pseudomonadati</taxon>
        <taxon>Verrucomicrobiota</taxon>
        <taxon>Verrucomicrobiia</taxon>
        <taxon>Verrucomicrobiales</taxon>
        <taxon>Verrucomicrobia subdivision 6</taxon>
    </lineage>
</organism>
<reference evidence="4 5" key="1">
    <citation type="submission" date="2015-10" db="EMBL/GenBank/DDBJ databases">
        <title>Metagenome-Assembled Genomes uncover a global brackish microbiome.</title>
        <authorList>
            <person name="Hugerth L.W."/>
            <person name="Larsson J."/>
            <person name="Alneberg J."/>
            <person name="Lindh M.V."/>
            <person name="Legrand C."/>
            <person name="Pinhassi J."/>
            <person name="Andersson A.F."/>
        </authorList>
    </citation>
    <scope>NUCLEOTIDE SEQUENCE [LARGE SCALE GENOMIC DNA]</scope>
    <source>
        <strain evidence="4">BACL9 MAG-120820-bin42</strain>
    </source>
</reference>
<evidence type="ECO:0000256" key="1">
    <source>
        <dbReference type="ARBA" id="ARBA00022679"/>
    </source>
</evidence>
<evidence type="ECO:0000259" key="3">
    <source>
        <dbReference type="Pfam" id="PF25087"/>
    </source>
</evidence>
<dbReference type="Pfam" id="PF25087">
    <property type="entry name" value="GMPPB_C"/>
    <property type="match status" value="1"/>
</dbReference>
<sequence>MKGLGSSLSDYFDLKGQGHEELFASIQDVWEILPAIAGYLKKYRPKGSKGKILGNPVIGENVFLGEGTIVEPGAYIRGPAWIGKNCEIRHGAYLRENVITGDRCVLGNSSEFKNCLLLEGAHAPHFNYVGDSVLGRDVNLGAGVILSNYRLDGQVIRVSRAGSLVETGLRKFGAIIGDGASVGCNAVLNPGSLVAPKAKILPGTIWLGGRRKG</sequence>
<dbReference type="GO" id="GO:0016779">
    <property type="term" value="F:nucleotidyltransferase activity"/>
    <property type="evidence" value="ECO:0007669"/>
    <property type="project" value="UniProtKB-ARBA"/>
</dbReference>
<evidence type="ECO:0000313" key="4">
    <source>
        <dbReference type="EMBL" id="KRP32301.1"/>
    </source>
</evidence>
<dbReference type="PANTHER" id="PTHR43584">
    <property type="entry name" value="NUCLEOTIDYL TRANSFERASE"/>
    <property type="match status" value="1"/>
</dbReference>
<keyword evidence="2" id="KW-0012">Acyltransferase</keyword>
<dbReference type="Proteomes" id="UP000051557">
    <property type="component" value="Unassembled WGS sequence"/>
</dbReference>
<dbReference type="InterPro" id="IPR011004">
    <property type="entry name" value="Trimer_LpxA-like_sf"/>
</dbReference>
<dbReference type="GO" id="GO:0016746">
    <property type="term" value="F:acyltransferase activity"/>
    <property type="evidence" value="ECO:0007669"/>
    <property type="project" value="UniProtKB-KW"/>
</dbReference>
<evidence type="ECO:0000256" key="2">
    <source>
        <dbReference type="ARBA" id="ARBA00023315"/>
    </source>
</evidence>
<protein>
    <recommendedName>
        <fullName evidence="3">Mannose-1-phosphate guanyltransferase C-terminal domain-containing protein</fullName>
    </recommendedName>
</protein>
<dbReference type="InterPro" id="IPR050065">
    <property type="entry name" value="GlmU-like"/>
</dbReference>
<dbReference type="SUPFAM" id="SSF51161">
    <property type="entry name" value="Trimeric LpxA-like enzymes"/>
    <property type="match status" value="1"/>
</dbReference>
<feature type="domain" description="Mannose-1-phosphate guanyltransferase C-terminal" evidence="3">
    <location>
        <begin position="77"/>
        <end position="189"/>
    </location>
</feature>
<dbReference type="AlphaFoldDB" id="A0A0R2X8P1"/>
<name>A0A0R2X8P1_9BACT</name>
<evidence type="ECO:0000313" key="5">
    <source>
        <dbReference type="Proteomes" id="UP000051557"/>
    </source>
</evidence>
<dbReference type="EMBL" id="LIDM01000136">
    <property type="protein sequence ID" value="KRP32301.1"/>
    <property type="molecule type" value="Genomic_DNA"/>
</dbReference>